<dbReference type="CDD" id="cd02440">
    <property type="entry name" value="AdoMet_MTases"/>
    <property type="match status" value="1"/>
</dbReference>
<keyword evidence="2 4" id="KW-0808">Transferase</keyword>
<dbReference type="PANTHER" id="PTHR13090:SF1">
    <property type="entry name" value="ARGININE-HYDROXYLASE NDUFAF5, MITOCHONDRIAL"/>
    <property type="match status" value="1"/>
</dbReference>
<evidence type="ECO:0000256" key="1">
    <source>
        <dbReference type="ARBA" id="ARBA00022603"/>
    </source>
</evidence>
<dbReference type="EMBL" id="JACIJC010000005">
    <property type="protein sequence ID" value="MBB5686974.1"/>
    <property type="molecule type" value="Genomic_DNA"/>
</dbReference>
<keyword evidence="1 4" id="KW-0489">Methyltransferase</keyword>
<dbReference type="GO" id="GO:0008757">
    <property type="term" value="F:S-adenosylmethionine-dependent methyltransferase activity"/>
    <property type="evidence" value="ECO:0007669"/>
    <property type="project" value="InterPro"/>
</dbReference>
<protein>
    <submittedName>
        <fullName evidence="4">SAM-dependent methyltransferase</fullName>
    </submittedName>
</protein>
<dbReference type="GO" id="GO:0032259">
    <property type="term" value="P:methylation"/>
    <property type="evidence" value="ECO:0007669"/>
    <property type="project" value="UniProtKB-KW"/>
</dbReference>
<feature type="domain" description="Methyltransferase type 11" evidence="3">
    <location>
        <begin position="54"/>
        <end position="137"/>
    </location>
</feature>
<organism evidence="4 5">
    <name type="scientific">Sphingobium boeckii</name>
    <dbReference type="NCBI Taxonomy" id="1082345"/>
    <lineage>
        <taxon>Bacteria</taxon>
        <taxon>Pseudomonadati</taxon>
        <taxon>Pseudomonadota</taxon>
        <taxon>Alphaproteobacteria</taxon>
        <taxon>Sphingomonadales</taxon>
        <taxon>Sphingomonadaceae</taxon>
        <taxon>Sphingobium</taxon>
    </lineage>
</organism>
<comment type="caution">
    <text evidence="4">The sequence shown here is derived from an EMBL/GenBank/DDBJ whole genome shotgun (WGS) entry which is preliminary data.</text>
</comment>
<dbReference type="SUPFAM" id="SSF53335">
    <property type="entry name" value="S-adenosyl-L-methionine-dependent methyltransferases"/>
    <property type="match status" value="1"/>
</dbReference>
<dbReference type="PANTHER" id="PTHR13090">
    <property type="entry name" value="ARGININE-HYDROXYLASE NDUFAF5, MITOCHONDRIAL"/>
    <property type="match status" value="1"/>
</dbReference>
<keyword evidence="5" id="KW-1185">Reference proteome</keyword>
<dbReference type="InterPro" id="IPR013216">
    <property type="entry name" value="Methyltransf_11"/>
</dbReference>
<dbReference type="Pfam" id="PF08241">
    <property type="entry name" value="Methyltransf_11"/>
    <property type="match status" value="1"/>
</dbReference>
<dbReference type="Proteomes" id="UP000549617">
    <property type="component" value="Unassembled WGS sequence"/>
</dbReference>
<dbReference type="InterPro" id="IPR029063">
    <property type="entry name" value="SAM-dependent_MTases_sf"/>
</dbReference>
<evidence type="ECO:0000313" key="5">
    <source>
        <dbReference type="Proteomes" id="UP000549617"/>
    </source>
</evidence>
<gene>
    <name evidence="4" type="ORF">FHS49_003002</name>
</gene>
<sequence length="287" mass="30799">MSESAPEIFDRHLRRIRRDRAACLFRDHDFLRRHMEEELLDRLDGVKRTFAHALDLGVADGVLAAALRGRGIRVTTADPGFDFAHASGGVLCDEDHLPFADASFDLVISAGGLESVNDLPGALTLIRRVLQPDGLFLAVFPGAGTLAMLKGAMIAADMATGKSVYARIHPQIDVRAGGDLLARAGFALPVSDGLSLAVRYSDIFTLFADLRGMGLTNLLPSTRTPLTRTWLTAVAAAFADRADLDGKVSERFDLVCLTAWSPGPEQPLPARRGSATTSLAAALKPRN</sequence>
<evidence type="ECO:0000313" key="4">
    <source>
        <dbReference type="EMBL" id="MBB5686974.1"/>
    </source>
</evidence>
<dbReference type="InterPro" id="IPR050602">
    <property type="entry name" value="Malonyl-ACP_OMT"/>
</dbReference>
<reference evidence="4 5" key="1">
    <citation type="submission" date="2020-08" db="EMBL/GenBank/DDBJ databases">
        <title>Genomic Encyclopedia of Type Strains, Phase IV (KMG-IV): sequencing the most valuable type-strain genomes for metagenomic binning, comparative biology and taxonomic classification.</title>
        <authorList>
            <person name="Goeker M."/>
        </authorList>
    </citation>
    <scope>NUCLEOTIDE SEQUENCE [LARGE SCALE GENOMIC DNA]</scope>
    <source>
        <strain evidence="4 5">DSM 25079</strain>
    </source>
</reference>
<name>A0A7W9EFD4_9SPHN</name>
<dbReference type="AlphaFoldDB" id="A0A7W9EFD4"/>
<evidence type="ECO:0000256" key="2">
    <source>
        <dbReference type="ARBA" id="ARBA00022679"/>
    </source>
</evidence>
<accession>A0A7W9EFD4</accession>
<proteinExistence type="predicted"/>
<evidence type="ECO:0000259" key="3">
    <source>
        <dbReference type="Pfam" id="PF08241"/>
    </source>
</evidence>
<dbReference type="Gene3D" id="3.40.50.150">
    <property type="entry name" value="Vaccinia Virus protein VP39"/>
    <property type="match status" value="1"/>
</dbReference>
<dbReference type="RefSeq" id="WP_184020001.1">
    <property type="nucleotide sequence ID" value="NZ_JACIJC010000005.1"/>
</dbReference>